<evidence type="ECO:0000256" key="2">
    <source>
        <dbReference type="ARBA" id="ARBA00010333"/>
    </source>
</evidence>
<evidence type="ECO:0000259" key="6">
    <source>
        <dbReference type="SMART" id="SM00079"/>
    </source>
</evidence>
<dbReference type="PROSITE" id="PS01039">
    <property type="entry name" value="SBP_BACTERIAL_3"/>
    <property type="match status" value="1"/>
</dbReference>
<dbReference type="PANTHER" id="PTHR35936">
    <property type="entry name" value="MEMBRANE-BOUND LYTIC MUREIN TRANSGLYCOSYLASE F"/>
    <property type="match status" value="1"/>
</dbReference>
<dbReference type="InterPro" id="IPR001638">
    <property type="entry name" value="Solute-binding_3/MltF_N"/>
</dbReference>
<dbReference type="Pfam" id="PF00497">
    <property type="entry name" value="SBP_bac_3"/>
    <property type="match status" value="1"/>
</dbReference>
<dbReference type="SMART" id="SM00062">
    <property type="entry name" value="PBPb"/>
    <property type="match status" value="1"/>
</dbReference>
<dbReference type="SUPFAM" id="SSF53850">
    <property type="entry name" value="Periplasmic binding protein-like II"/>
    <property type="match status" value="1"/>
</dbReference>
<dbReference type="EMBL" id="CP037426">
    <property type="protein sequence ID" value="QGT15911.1"/>
    <property type="molecule type" value="Genomic_DNA"/>
</dbReference>
<dbReference type="GO" id="GO:0016020">
    <property type="term" value="C:membrane"/>
    <property type="evidence" value="ECO:0007669"/>
    <property type="project" value="InterPro"/>
</dbReference>
<dbReference type="RefSeq" id="WP_155968424.1">
    <property type="nucleotide sequence ID" value="NZ_AP028950.1"/>
</dbReference>
<feature type="domain" description="Ionotropic glutamate receptor C-terminal" evidence="6">
    <location>
        <begin position="27"/>
        <end position="243"/>
    </location>
</feature>
<dbReference type="CDD" id="cd13530">
    <property type="entry name" value="PBP2_peptides_like"/>
    <property type="match status" value="1"/>
</dbReference>
<evidence type="ECO:0000313" key="7">
    <source>
        <dbReference type="EMBL" id="QGT15911.1"/>
    </source>
</evidence>
<dbReference type="Proteomes" id="UP000422744">
    <property type="component" value="Chromosome"/>
</dbReference>
<proteinExistence type="inferred from homology"/>
<dbReference type="SMART" id="SM00079">
    <property type="entry name" value="PBPe"/>
    <property type="match status" value="1"/>
</dbReference>
<organism evidence="7 8">
    <name type="scientific">Wolbachia pipientis</name>
    <dbReference type="NCBI Taxonomy" id="955"/>
    <lineage>
        <taxon>Bacteria</taxon>
        <taxon>Pseudomonadati</taxon>
        <taxon>Pseudomonadota</taxon>
        <taxon>Alphaproteobacteria</taxon>
        <taxon>Rickettsiales</taxon>
        <taxon>Anaplasmataceae</taxon>
        <taxon>Wolbachieae</taxon>
        <taxon>Wolbachia</taxon>
    </lineage>
</organism>
<evidence type="ECO:0000256" key="3">
    <source>
        <dbReference type="ARBA" id="ARBA00022729"/>
    </source>
</evidence>
<dbReference type="PANTHER" id="PTHR35936:SF17">
    <property type="entry name" value="ARGININE-BINDING EXTRACELLULAR PROTEIN ARTP"/>
    <property type="match status" value="1"/>
</dbReference>
<evidence type="ECO:0000256" key="1">
    <source>
        <dbReference type="ARBA" id="ARBA00004196"/>
    </source>
</evidence>
<dbReference type="InterPro" id="IPR001320">
    <property type="entry name" value="Iontro_rcpt_C"/>
</dbReference>
<dbReference type="PROSITE" id="PS51257">
    <property type="entry name" value="PROKAR_LIPOPROTEIN"/>
    <property type="match status" value="1"/>
</dbReference>
<reference evidence="7 8" key="1">
    <citation type="submission" date="2019-03" db="EMBL/GenBank/DDBJ databases">
        <title>Wolbachia endosymbiont of Haematobia irritans wIrr.</title>
        <authorList>
            <person name="Parry R.H."/>
            <person name="Asgari S."/>
        </authorList>
    </citation>
    <scope>NUCLEOTIDE SEQUENCE [LARGE SCALE GENOMIC DNA]</scope>
    <source>
        <strain evidence="8">wIrr</strain>
    </source>
</reference>
<dbReference type="InterPro" id="IPR018313">
    <property type="entry name" value="SBP_3_CS"/>
</dbReference>
<dbReference type="GO" id="GO:0015276">
    <property type="term" value="F:ligand-gated monoatomic ion channel activity"/>
    <property type="evidence" value="ECO:0007669"/>
    <property type="project" value="InterPro"/>
</dbReference>
<sequence>MKKYILNAIIVISILLTGCKEDKHDNIIRFAISADYPPFEYYENGKFTGFDIELAQLVAKELGKEAMFKDMQFSAIFAALQSNSVDAAISTIGSTEEREKNFDFSNSYYTGEFGILYHKNKPIAGINNLTHKKIAVQLGTVMEIWLKEHVPTTAQIIAIDNNNQAVEALKSGHVDGVLIDEFQGKVFSKKNPGLSWSAIAKSDNGYSIAVNKGSDLKDKINEALKSLESKGVIQKIAEKWLGDN</sequence>
<evidence type="ECO:0000259" key="5">
    <source>
        <dbReference type="SMART" id="SM00062"/>
    </source>
</evidence>
<dbReference type="Gene3D" id="3.40.190.10">
    <property type="entry name" value="Periplasmic binding protein-like II"/>
    <property type="match status" value="2"/>
</dbReference>
<accession>A0A6I6CIW3</accession>
<comment type="similarity">
    <text evidence="2 4">Belongs to the bacterial solute-binding protein 3 family.</text>
</comment>
<evidence type="ECO:0000256" key="4">
    <source>
        <dbReference type="RuleBase" id="RU003744"/>
    </source>
</evidence>
<gene>
    <name evidence="7" type="ORF">E0495_01050</name>
</gene>
<protein>
    <submittedName>
        <fullName evidence="7">Amino acid ABC transporter substrate-binding protein</fullName>
    </submittedName>
</protein>
<keyword evidence="3" id="KW-0732">Signal</keyword>
<dbReference type="GO" id="GO:0030313">
    <property type="term" value="C:cell envelope"/>
    <property type="evidence" value="ECO:0007669"/>
    <property type="project" value="UniProtKB-SubCell"/>
</dbReference>
<comment type="subcellular location">
    <subcellularLocation>
        <location evidence="1">Cell envelope</location>
    </subcellularLocation>
</comment>
<feature type="domain" description="Solute-binding protein family 3/N-terminal" evidence="5">
    <location>
        <begin position="27"/>
        <end position="244"/>
    </location>
</feature>
<evidence type="ECO:0000313" key="8">
    <source>
        <dbReference type="Proteomes" id="UP000422744"/>
    </source>
</evidence>
<name>A0A6I6CIW3_WOLPI</name>
<dbReference type="AlphaFoldDB" id="A0A6I6CIW3"/>